<name>A0A4P7SM45_9CELL</name>
<evidence type="ECO:0000256" key="3">
    <source>
        <dbReference type="SAM" id="SignalP"/>
    </source>
</evidence>
<accession>A0A4P7SM45</accession>
<evidence type="ECO:0000313" key="4">
    <source>
        <dbReference type="EMBL" id="QCB94627.1"/>
    </source>
</evidence>
<dbReference type="GO" id="GO:0006508">
    <property type="term" value="P:proteolysis"/>
    <property type="evidence" value="ECO:0007669"/>
    <property type="project" value="InterPro"/>
</dbReference>
<dbReference type="EMBL" id="CP039291">
    <property type="protein sequence ID" value="QCB94627.1"/>
    <property type="molecule type" value="Genomic_DNA"/>
</dbReference>
<dbReference type="PANTHER" id="PTHR30023:SF0">
    <property type="entry name" value="PENICILLIN-SENSITIVE CARBOXYPEPTIDASE A"/>
    <property type="match status" value="1"/>
</dbReference>
<dbReference type="OrthoDB" id="56883at2"/>
<dbReference type="Proteomes" id="UP000296469">
    <property type="component" value="Chromosome"/>
</dbReference>
<comment type="similarity">
    <text evidence="1">Belongs to the peptidase S13 family.</text>
</comment>
<dbReference type="SUPFAM" id="SSF56601">
    <property type="entry name" value="beta-lactamase/transpeptidase-like"/>
    <property type="match status" value="1"/>
</dbReference>
<dbReference type="GO" id="GO:0000270">
    <property type="term" value="P:peptidoglycan metabolic process"/>
    <property type="evidence" value="ECO:0007669"/>
    <property type="project" value="TreeGrafter"/>
</dbReference>
<keyword evidence="4" id="KW-0121">Carboxypeptidase</keyword>
<feature type="signal peptide" evidence="3">
    <location>
        <begin position="1"/>
        <end position="27"/>
    </location>
</feature>
<evidence type="ECO:0000313" key="5">
    <source>
        <dbReference type="Proteomes" id="UP000296469"/>
    </source>
</evidence>
<dbReference type="KEGG" id="celz:E5225_14735"/>
<keyword evidence="2 4" id="KW-0378">Hydrolase</keyword>
<dbReference type="EC" id="3.4.16.4" evidence="4"/>
<dbReference type="Pfam" id="PF02113">
    <property type="entry name" value="Peptidase_S13"/>
    <property type="match status" value="2"/>
</dbReference>
<dbReference type="InterPro" id="IPR012338">
    <property type="entry name" value="Beta-lactam/transpept-like"/>
</dbReference>
<evidence type="ECO:0000256" key="1">
    <source>
        <dbReference type="ARBA" id="ARBA00006096"/>
    </source>
</evidence>
<gene>
    <name evidence="4" type="primary">dacB</name>
    <name evidence="4" type="ORF">E5225_14735</name>
</gene>
<dbReference type="PRINTS" id="PR00922">
    <property type="entry name" value="DADACBPTASE3"/>
</dbReference>
<keyword evidence="5" id="KW-1185">Reference proteome</keyword>
<dbReference type="AlphaFoldDB" id="A0A4P7SM45"/>
<dbReference type="Gene3D" id="3.40.710.10">
    <property type="entry name" value="DD-peptidase/beta-lactamase superfamily"/>
    <property type="match status" value="2"/>
</dbReference>
<organism evidence="4 5">
    <name type="scientific">Cellulomonas shaoxiangyii</name>
    <dbReference type="NCBI Taxonomy" id="2566013"/>
    <lineage>
        <taxon>Bacteria</taxon>
        <taxon>Bacillati</taxon>
        <taxon>Actinomycetota</taxon>
        <taxon>Actinomycetes</taxon>
        <taxon>Micrococcales</taxon>
        <taxon>Cellulomonadaceae</taxon>
        <taxon>Cellulomonas</taxon>
    </lineage>
</organism>
<proteinExistence type="inferred from homology"/>
<dbReference type="PANTHER" id="PTHR30023">
    <property type="entry name" value="D-ALANYL-D-ALANINE CARBOXYPEPTIDASE"/>
    <property type="match status" value="1"/>
</dbReference>
<dbReference type="InterPro" id="IPR000667">
    <property type="entry name" value="Peptidase_S13"/>
</dbReference>
<dbReference type="GO" id="GO:0009002">
    <property type="term" value="F:serine-type D-Ala-D-Ala carboxypeptidase activity"/>
    <property type="evidence" value="ECO:0007669"/>
    <property type="project" value="UniProtKB-EC"/>
</dbReference>
<keyword evidence="3" id="KW-0732">Signal</keyword>
<feature type="chain" id="PRO_5038420917" evidence="3">
    <location>
        <begin position="28"/>
        <end position="470"/>
    </location>
</feature>
<reference evidence="4 5" key="1">
    <citation type="submission" date="2019-04" db="EMBL/GenBank/DDBJ databases">
        <title>Isolation and identification of Cellulomonas shaoxiangyii sp. Nov. isolated from feces of the Tibetan antelopes (Pantholops hodgsonii) in the Qinghai-Tibet plateau of China.</title>
        <authorList>
            <person name="Tian Z."/>
        </authorList>
    </citation>
    <scope>NUCLEOTIDE SEQUENCE [LARGE SCALE GENOMIC DNA]</scope>
    <source>
        <strain evidence="4 5">Z28</strain>
    </source>
</reference>
<protein>
    <submittedName>
        <fullName evidence="4">D-alanyl-D-alanine carboxypeptidase/D-alanyl-D-alanine-endopeptidase</fullName>
        <ecNumber evidence="4">3.4.16.4</ecNumber>
    </submittedName>
</protein>
<evidence type="ECO:0000256" key="2">
    <source>
        <dbReference type="ARBA" id="ARBA00022801"/>
    </source>
</evidence>
<keyword evidence="4" id="KW-0645">Protease</keyword>
<dbReference type="NCBIfam" id="TIGR00666">
    <property type="entry name" value="PBP4"/>
    <property type="match status" value="1"/>
</dbReference>
<sequence>MTTGARVTGTVALVLVLGAGAYATADAHDVVPGIVTLAPPVPDPSPFPTAPGALAPTAVPRALDDLDPQVPPPSPAAVQALVDGLVADARLGPSVGVVVADQLTGEVLGAHQPDAGRVPASTAKLLTGVAALSALDPDATLPTRVLALDGDRIALVGGGDVLLAAGEGNPDAVEGRAGMADLARRTADALALRGTTSVELVVDDTLFSGPTEHPTWDADYVDMGFTAPITALAVDLGKLRPGPNPPRAADPSVAAAEIFATRLAEAGITVTGGPSRAPQPVEGSELARVESAPLADVTHYFLDTSDNTVTEVVARLVAVDAGLPGSFEGGTQAVLRAVGALGVDVSGARLVDASGLAATSSLSPALLADLVRLTTDPAHPRLRDVATGMPVAGLTGTLGDRFTTSPARGLVRAKTGSLPAVTSLAGTVLDAQGRQLVFVVMADQTPPGGQWAPRQAVDAFVTELAGCGCR</sequence>